<keyword evidence="2" id="KW-1185">Reference proteome</keyword>
<protein>
    <submittedName>
        <fullName evidence="1">Uncharacterized protein</fullName>
    </submittedName>
</protein>
<organism evidence="1 2">
    <name type="scientific">Australozyma saopauloensis</name>
    <dbReference type="NCBI Taxonomy" id="291208"/>
    <lineage>
        <taxon>Eukaryota</taxon>
        <taxon>Fungi</taxon>
        <taxon>Dikarya</taxon>
        <taxon>Ascomycota</taxon>
        <taxon>Saccharomycotina</taxon>
        <taxon>Pichiomycetes</taxon>
        <taxon>Metschnikowiaceae</taxon>
        <taxon>Australozyma</taxon>
    </lineage>
</organism>
<dbReference type="KEGG" id="asau:88175788"/>
<dbReference type="Proteomes" id="UP001338582">
    <property type="component" value="Chromosome 6"/>
</dbReference>
<proteinExistence type="predicted"/>
<accession>A0AAX4HG31</accession>
<name>A0AAX4HG31_9ASCO</name>
<evidence type="ECO:0000313" key="1">
    <source>
        <dbReference type="EMBL" id="WPK27343.1"/>
    </source>
</evidence>
<dbReference type="GeneID" id="88175788"/>
<gene>
    <name evidence="1" type="ORF">PUMCH_004728</name>
</gene>
<dbReference type="EMBL" id="CP138899">
    <property type="protein sequence ID" value="WPK27343.1"/>
    <property type="molecule type" value="Genomic_DNA"/>
</dbReference>
<evidence type="ECO:0000313" key="2">
    <source>
        <dbReference type="Proteomes" id="UP001338582"/>
    </source>
</evidence>
<dbReference type="AlphaFoldDB" id="A0AAX4HG31"/>
<reference evidence="1 2" key="1">
    <citation type="submission" date="2023-10" db="EMBL/GenBank/DDBJ databases">
        <title>Draft Genome Sequence of Candida saopaulonensis from a very Premature Infant with Sepsis.</title>
        <authorList>
            <person name="Ning Y."/>
            <person name="Dai R."/>
            <person name="Xiao M."/>
            <person name="Xu Y."/>
            <person name="Yan Q."/>
            <person name="Zhang L."/>
        </authorList>
    </citation>
    <scope>NUCLEOTIDE SEQUENCE [LARGE SCALE GENOMIC DNA]</scope>
    <source>
        <strain evidence="1 2">19XY460</strain>
    </source>
</reference>
<sequence>MKPFSCVRLLYSAARLFRNTTSGNGLFAYTTGATDLQNKIDKFLAQPPSDPAQMRESVVSALQASREELRRIHGYDKFGLDPSRAVVSGSIEKLLKDGQIVFDKELLREIFLMKFPSGNVIDIILLFYSRNPSAYIDFSTALIPLRDSLYNAELKDALKITDMTTGHPNYVAQKNTYMRHSLYRLAGTAIGITAFTKFGTQFAVDQGLLLEVWTQLSSLNSIILTYVINSSFFVAVVKFGRLLSAAGGDYLTWQKGTFYTHWYRYCDMMAMCAKIVETDVKLNGGVDNSKWLMEELCRSDAMLGTGYTLAPGHNREGQRVRLLEARENLEDLKMQAYWMTGGDGFEWVEPDQDPAEIIWRDHLQHLHSPAVGLLDGKSLKWAEDLIEEKKD</sequence>
<dbReference type="RefSeq" id="XP_062879721.1">
    <property type="nucleotide sequence ID" value="XM_063023651.1"/>
</dbReference>